<protein>
    <submittedName>
        <fullName evidence="1">Uncharacterized protein</fullName>
    </submittedName>
</protein>
<proteinExistence type="predicted"/>
<keyword evidence="2" id="KW-1185">Reference proteome</keyword>
<comment type="caution">
    <text evidence="1">The sequence shown here is derived from an EMBL/GenBank/DDBJ whole genome shotgun (WGS) entry which is preliminary data.</text>
</comment>
<sequence>MFIKEAYERRQKQGEGEQEILSTEQKIHKIGSIKNNKVNYDKDEQFFSKEDIPQKALQIKQFIQTFVDPDILGLRKKQWNYSVSVPKNPLSEETHERKLVKIKLGLLDHPIPKEKPNKIYVGTETRDNYQLAKKGSDKWNISVETNSVDFQKNLMNQTQKAKNHSKAKEKEIIKNYLKPIEHQIQLQQNLRSQKVNEKDFRAQIRQEYLIKNPAASQQATDGAVFRLAYEAHLSKNQQQIQDKNYTFMPDMSKTLKHNLEFKYYHNGVWQKLKDGSEGWSCCMNSTYDSPGCIKIKLDKNRWDYSSFTH</sequence>
<gene>
    <name evidence="1" type="ORF">PPRIM_AZ9-3.1.T0170252</name>
</gene>
<name>A0A8S1K7M5_PARPR</name>
<accession>A0A8S1K7M5</accession>
<dbReference type="EMBL" id="CAJJDM010000012">
    <property type="protein sequence ID" value="CAD8050827.1"/>
    <property type="molecule type" value="Genomic_DNA"/>
</dbReference>
<reference evidence="1" key="1">
    <citation type="submission" date="2021-01" db="EMBL/GenBank/DDBJ databases">
        <authorList>
            <consortium name="Genoscope - CEA"/>
            <person name="William W."/>
        </authorList>
    </citation>
    <scope>NUCLEOTIDE SEQUENCE</scope>
</reference>
<evidence type="ECO:0000313" key="1">
    <source>
        <dbReference type="EMBL" id="CAD8050827.1"/>
    </source>
</evidence>
<evidence type="ECO:0000313" key="2">
    <source>
        <dbReference type="Proteomes" id="UP000688137"/>
    </source>
</evidence>
<dbReference type="AlphaFoldDB" id="A0A8S1K7M5"/>
<dbReference type="OMA" id="DSPGCIK"/>
<organism evidence="1 2">
    <name type="scientific">Paramecium primaurelia</name>
    <dbReference type="NCBI Taxonomy" id="5886"/>
    <lineage>
        <taxon>Eukaryota</taxon>
        <taxon>Sar</taxon>
        <taxon>Alveolata</taxon>
        <taxon>Ciliophora</taxon>
        <taxon>Intramacronucleata</taxon>
        <taxon>Oligohymenophorea</taxon>
        <taxon>Peniculida</taxon>
        <taxon>Parameciidae</taxon>
        <taxon>Paramecium</taxon>
    </lineage>
</organism>
<dbReference type="Proteomes" id="UP000688137">
    <property type="component" value="Unassembled WGS sequence"/>
</dbReference>